<dbReference type="SUPFAM" id="SSF47473">
    <property type="entry name" value="EF-hand"/>
    <property type="match status" value="1"/>
</dbReference>
<keyword evidence="6" id="KW-1185">Reference proteome</keyword>
<dbReference type="GeneTree" id="ENSGT00390000014570"/>
<keyword evidence="1" id="KW-0479">Metal-binding</keyword>
<dbReference type="InterPro" id="IPR011992">
    <property type="entry name" value="EF-hand-dom_pair"/>
</dbReference>
<dbReference type="Proteomes" id="UP000694547">
    <property type="component" value="Chromosome 7"/>
</dbReference>
<keyword evidence="4" id="KW-0812">Transmembrane</keyword>
<dbReference type="InterPro" id="IPR018247">
    <property type="entry name" value="EF_Hand_1_Ca_BS"/>
</dbReference>
<dbReference type="Gene3D" id="2.60.120.620">
    <property type="entry name" value="q2cbj1_9rhob like domain"/>
    <property type="match status" value="1"/>
</dbReference>
<dbReference type="Ensembl" id="ENSPEMT00000038973.1">
    <property type="protein sequence ID" value="ENSPEMP00000033980.1"/>
    <property type="gene ID" value="ENSPEMG00000023451.2"/>
</dbReference>
<evidence type="ECO:0000256" key="2">
    <source>
        <dbReference type="ARBA" id="ARBA00022837"/>
    </source>
</evidence>
<feature type="region of interest" description="Disordered" evidence="3">
    <location>
        <begin position="1"/>
        <end position="48"/>
    </location>
</feature>
<accession>A0A8C8UMT5</accession>
<organism evidence="5 6">
    <name type="scientific">Peromyscus maniculatus bairdii</name>
    <name type="common">Prairie deer mouse</name>
    <dbReference type="NCBI Taxonomy" id="230844"/>
    <lineage>
        <taxon>Eukaryota</taxon>
        <taxon>Metazoa</taxon>
        <taxon>Chordata</taxon>
        <taxon>Craniata</taxon>
        <taxon>Vertebrata</taxon>
        <taxon>Euteleostomi</taxon>
        <taxon>Mammalia</taxon>
        <taxon>Eutheria</taxon>
        <taxon>Euarchontoglires</taxon>
        <taxon>Glires</taxon>
        <taxon>Rodentia</taxon>
        <taxon>Myomorpha</taxon>
        <taxon>Muroidea</taxon>
        <taxon>Cricetidae</taxon>
        <taxon>Neotominae</taxon>
        <taxon>Peromyscus</taxon>
    </lineage>
</organism>
<sequence length="224" mass="25005">MAAAVAAATVQRPEAETAEEASNPQWPLPPEHRPSVPATRAGDGEEAPVRPLCKPRGICSRAYFLVLMVFVHLYLGNVLALLLFVHYSNGDESTDSRAQRHEQSPPSVPALGPLARLEGIKVGYERKVQLVAGRDHFIRTLSLKPLLFEIPGFLSDEECRLIIHLAQMKGLQRSQILPTEEYEEAMSTMQLSQMDLFQLLDQNHDGRLQLREVRNPVMCTGENT</sequence>
<feature type="transmembrane region" description="Helical" evidence="4">
    <location>
        <begin position="62"/>
        <end position="87"/>
    </location>
</feature>
<protein>
    <submittedName>
        <fullName evidence="5">Prolyl 4-hydroxylase, transmembrane (endoplasmic reticulum)</fullName>
    </submittedName>
</protein>
<evidence type="ECO:0000313" key="6">
    <source>
        <dbReference type="Proteomes" id="UP000694547"/>
    </source>
</evidence>
<keyword evidence="2" id="KW-0106">Calcium</keyword>
<reference evidence="5 6" key="1">
    <citation type="submission" date="2018-10" db="EMBL/GenBank/DDBJ databases">
        <title>Improved assembly of the deer mouse Peromyscus maniculatus genome.</title>
        <authorList>
            <person name="Lassance J.-M."/>
            <person name="Hoekstra H.E."/>
        </authorList>
    </citation>
    <scope>NUCLEOTIDE SEQUENCE [LARGE SCALE GENOMIC DNA]</scope>
</reference>
<reference evidence="5" key="3">
    <citation type="submission" date="2025-09" db="UniProtKB">
        <authorList>
            <consortium name="Ensembl"/>
        </authorList>
    </citation>
    <scope>IDENTIFICATION</scope>
</reference>
<dbReference type="PROSITE" id="PS00018">
    <property type="entry name" value="EF_HAND_1"/>
    <property type="match status" value="1"/>
</dbReference>
<evidence type="ECO:0000313" key="5">
    <source>
        <dbReference type="Ensembl" id="ENSPEMP00000033980.1"/>
    </source>
</evidence>
<evidence type="ECO:0000256" key="1">
    <source>
        <dbReference type="ARBA" id="ARBA00022723"/>
    </source>
</evidence>
<evidence type="ECO:0000256" key="4">
    <source>
        <dbReference type="SAM" id="Phobius"/>
    </source>
</evidence>
<keyword evidence="4" id="KW-1133">Transmembrane helix</keyword>
<evidence type="ECO:0000256" key="3">
    <source>
        <dbReference type="SAM" id="MobiDB-lite"/>
    </source>
</evidence>
<dbReference type="GO" id="GO:0046872">
    <property type="term" value="F:metal ion binding"/>
    <property type="evidence" value="ECO:0007669"/>
    <property type="project" value="UniProtKB-KW"/>
</dbReference>
<dbReference type="AlphaFoldDB" id="A0A8C8UMT5"/>
<reference evidence="5" key="2">
    <citation type="submission" date="2025-08" db="UniProtKB">
        <authorList>
            <consortium name="Ensembl"/>
        </authorList>
    </citation>
    <scope>IDENTIFICATION</scope>
</reference>
<proteinExistence type="predicted"/>
<gene>
    <name evidence="5" type="primary">P4htm</name>
</gene>
<name>A0A8C8UMT5_PERMB</name>
<keyword evidence="4" id="KW-0472">Membrane</keyword>